<dbReference type="EMBL" id="FQUU01000006">
    <property type="protein sequence ID" value="SHF12486.1"/>
    <property type="molecule type" value="Genomic_DNA"/>
</dbReference>
<evidence type="ECO:0000313" key="2">
    <source>
        <dbReference type="Proteomes" id="UP000184048"/>
    </source>
</evidence>
<reference evidence="1 2" key="1">
    <citation type="submission" date="2016-11" db="EMBL/GenBank/DDBJ databases">
        <authorList>
            <person name="Jaros S."/>
            <person name="Januszkiewicz K."/>
            <person name="Wedrychowicz H."/>
        </authorList>
    </citation>
    <scope>NUCLEOTIDE SEQUENCE [LARGE SCALE GENOMIC DNA]</scope>
    <source>
        <strain evidence="1 2">DSM 18119</strain>
    </source>
</reference>
<proteinExistence type="predicted"/>
<dbReference type="STRING" id="1121884.SAMN02745131_01864"/>
<evidence type="ECO:0000313" key="1">
    <source>
        <dbReference type="EMBL" id="SHF12486.1"/>
    </source>
</evidence>
<dbReference type="AlphaFoldDB" id="A0A1M4Z4H0"/>
<dbReference type="Proteomes" id="UP000184048">
    <property type="component" value="Unassembled WGS sequence"/>
</dbReference>
<protein>
    <submittedName>
        <fullName evidence="1">Uncharacterized protein</fullName>
    </submittedName>
</protein>
<sequence length="60" mass="6958">MAIVLVIASPDIQLDTCMKKVKTKKILQINASRERKKSQRIENLIIDQTILTIRILKIRN</sequence>
<organism evidence="1 2">
    <name type="scientific">Flavisolibacter ginsengisoli DSM 18119</name>
    <dbReference type="NCBI Taxonomy" id="1121884"/>
    <lineage>
        <taxon>Bacteria</taxon>
        <taxon>Pseudomonadati</taxon>
        <taxon>Bacteroidota</taxon>
        <taxon>Chitinophagia</taxon>
        <taxon>Chitinophagales</taxon>
        <taxon>Chitinophagaceae</taxon>
        <taxon>Flavisolibacter</taxon>
    </lineage>
</organism>
<accession>A0A1M4Z4H0</accession>
<gene>
    <name evidence="1" type="ORF">SAMN02745131_01864</name>
</gene>
<keyword evidence="2" id="KW-1185">Reference proteome</keyword>
<name>A0A1M4Z4H0_9BACT</name>